<keyword evidence="3" id="KW-0449">Lipoprotein</keyword>
<feature type="domain" description="OmpA-like" evidence="2">
    <location>
        <begin position="186"/>
        <end position="302"/>
    </location>
</feature>
<protein>
    <submittedName>
        <fullName evidence="3">Peptidoglycan-associated lipoprotein</fullName>
    </submittedName>
</protein>
<dbReference type="RefSeq" id="WP_215237587.1">
    <property type="nucleotide sequence ID" value="NZ_CAJRAF010000001.1"/>
</dbReference>
<dbReference type="EMBL" id="CAJRAF010000001">
    <property type="protein sequence ID" value="CAG4992000.1"/>
    <property type="molecule type" value="Genomic_DNA"/>
</dbReference>
<dbReference type="SUPFAM" id="SSF103088">
    <property type="entry name" value="OmpA-like"/>
    <property type="match status" value="2"/>
</dbReference>
<dbReference type="InterPro" id="IPR050330">
    <property type="entry name" value="Bact_OuterMem_StrucFunc"/>
</dbReference>
<gene>
    <name evidence="3" type="primary">pal_3</name>
    <name evidence="3" type="ORF">DYBT9275_00872</name>
</gene>
<evidence type="ECO:0000256" key="1">
    <source>
        <dbReference type="PROSITE-ProRule" id="PRU00473"/>
    </source>
</evidence>
<evidence type="ECO:0000313" key="3">
    <source>
        <dbReference type="EMBL" id="CAG4992000.1"/>
    </source>
</evidence>
<dbReference type="PANTHER" id="PTHR30329:SF21">
    <property type="entry name" value="LIPOPROTEIN YIAD-RELATED"/>
    <property type="match status" value="1"/>
</dbReference>
<organism evidence="3 4">
    <name type="scientific">Dyadobacter helix</name>
    <dbReference type="NCBI Taxonomy" id="2822344"/>
    <lineage>
        <taxon>Bacteria</taxon>
        <taxon>Pseudomonadati</taxon>
        <taxon>Bacteroidota</taxon>
        <taxon>Cytophagia</taxon>
        <taxon>Cytophagales</taxon>
        <taxon>Spirosomataceae</taxon>
        <taxon>Dyadobacter</taxon>
    </lineage>
</organism>
<dbReference type="Gene3D" id="3.30.1330.60">
    <property type="entry name" value="OmpA-like domain"/>
    <property type="match status" value="2"/>
</dbReference>
<dbReference type="PANTHER" id="PTHR30329">
    <property type="entry name" value="STATOR ELEMENT OF FLAGELLAR MOTOR COMPLEX"/>
    <property type="match status" value="1"/>
</dbReference>
<dbReference type="Proteomes" id="UP000680038">
    <property type="component" value="Unassembled WGS sequence"/>
</dbReference>
<evidence type="ECO:0000313" key="4">
    <source>
        <dbReference type="Proteomes" id="UP000680038"/>
    </source>
</evidence>
<dbReference type="InterPro" id="IPR036737">
    <property type="entry name" value="OmpA-like_sf"/>
</dbReference>
<name>A0A916J9F7_9BACT</name>
<dbReference type="CDD" id="cd07185">
    <property type="entry name" value="OmpA_C-like"/>
    <property type="match status" value="1"/>
</dbReference>
<accession>A0A916J9F7</accession>
<comment type="caution">
    <text evidence="3">The sequence shown here is derived from an EMBL/GenBank/DDBJ whole genome shotgun (WGS) entry which is preliminary data.</text>
</comment>
<reference evidence="3" key="1">
    <citation type="submission" date="2021-04" db="EMBL/GenBank/DDBJ databases">
        <authorList>
            <person name="Rodrigo-Torres L."/>
            <person name="Arahal R. D."/>
            <person name="Lucena T."/>
        </authorList>
    </citation>
    <scope>NUCLEOTIDE SEQUENCE</scope>
    <source>
        <strain evidence="3">CECT 9275</strain>
    </source>
</reference>
<keyword evidence="1" id="KW-0472">Membrane</keyword>
<dbReference type="AlphaFoldDB" id="A0A916J9F7"/>
<dbReference type="PROSITE" id="PS51123">
    <property type="entry name" value="OMPA_2"/>
    <property type="match status" value="1"/>
</dbReference>
<proteinExistence type="predicted"/>
<evidence type="ECO:0000259" key="2">
    <source>
        <dbReference type="PROSITE" id="PS51123"/>
    </source>
</evidence>
<sequence>MEKNKALLWTLLIFWIAGSTYWHVCHIRQLCDAQLLPSFGLSTPGYTDSSLPSPPATGHSKKRFFTENDFIFRLSDASPTDYTSAHFLIDSLKQILISNPDKKLEITGKYLPMERNDDSSFSNLGLARAATVKKLFLTNGIADSLLAISGIEKDTLAVSGDSLRGAISFRIKKRLLLTEKDLAEDQKFESIFKPIDLYFPYASADYIKTKENETFLMEAKKYLGSHAGQKLILTGHTDNEDSAEWNMQLSKKRAYSVKMKLMAMGMDGSQIIARGKGETEPKLPNNTIQGKRANRRVTLVVQ</sequence>
<dbReference type="Pfam" id="PF00691">
    <property type="entry name" value="OmpA"/>
    <property type="match status" value="1"/>
</dbReference>
<dbReference type="GO" id="GO:0016020">
    <property type="term" value="C:membrane"/>
    <property type="evidence" value="ECO:0007669"/>
    <property type="project" value="UniProtKB-UniRule"/>
</dbReference>
<keyword evidence="4" id="KW-1185">Reference proteome</keyword>
<dbReference type="InterPro" id="IPR006665">
    <property type="entry name" value="OmpA-like"/>
</dbReference>